<dbReference type="RefSeq" id="WP_343883221.1">
    <property type="nucleotide sequence ID" value="NZ_BAAAFO010000004.1"/>
</dbReference>
<keyword evidence="6" id="KW-0676">Redox-active center</keyword>
<dbReference type="Gene3D" id="2.30.30.380">
    <property type="entry name" value="Zn-finger domain of Sec23/24"/>
    <property type="match status" value="1"/>
</dbReference>
<dbReference type="InterPro" id="IPR017937">
    <property type="entry name" value="Thioredoxin_CS"/>
</dbReference>
<dbReference type="Gene3D" id="3.40.30.10">
    <property type="entry name" value="Glutaredoxin"/>
    <property type="match status" value="1"/>
</dbReference>
<evidence type="ECO:0000256" key="6">
    <source>
        <dbReference type="ARBA" id="ARBA00023284"/>
    </source>
</evidence>
<dbReference type="Proteomes" id="UP001500657">
    <property type="component" value="Unassembled WGS sequence"/>
</dbReference>
<dbReference type="InterPro" id="IPR036249">
    <property type="entry name" value="Thioredoxin-like_sf"/>
</dbReference>
<dbReference type="PANTHER" id="PTHR45663">
    <property type="entry name" value="GEO12009P1"/>
    <property type="match status" value="1"/>
</dbReference>
<dbReference type="Pfam" id="PF00085">
    <property type="entry name" value="Thioredoxin"/>
    <property type="match status" value="1"/>
</dbReference>
<dbReference type="CDD" id="cd02947">
    <property type="entry name" value="TRX_family"/>
    <property type="match status" value="1"/>
</dbReference>
<dbReference type="SUPFAM" id="SSF52833">
    <property type="entry name" value="Thioredoxin-like"/>
    <property type="match status" value="1"/>
</dbReference>
<dbReference type="InterPro" id="IPR005746">
    <property type="entry name" value="Thioredoxin"/>
</dbReference>
<evidence type="ECO:0000256" key="3">
    <source>
        <dbReference type="ARBA" id="ARBA00022723"/>
    </source>
</evidence>
<dbReference type="InterPro" id="IPR013766">
    <property type="entry name" value="Thioredoxin_domain"/>
</dbReference>
<reference evidence="9 10" key="1">
    <citation type="journal article" date="2019" name="Int. J. Syst. Evol. Microbiol.">
        <title>The Global Catalogue of Microorganisms (GCM) 10K type strain sequencing project: providing services to taxonomists for standard genome sequencing and annotation.</title>
        <authorList>
            <consortium name="The Broad Institute Genomics Platform"/>
            <consortium name="The Broad Institute Genome Sequencing Center for Infectious Disease"/>
            <person name="Wu L."/>
            <person name="Ma J."/>
        </authorList>
    </citation>
    <scope>NUCLEOTIDE SEQUENCE [LARGE SCALE GENOMIC DNA]</scope>
    <source>
        <strain evidence="9 10">JCM 16242</strain>
    </source>
</reference>
<keyword evidence="10" id="KW-1185">Reference proteome</keyword>
<evidence type="ECO:0000256" key="7">
    <source>
        <dbReference type="NCBIfam" id="TIGR01068"/>
    </source>
</evidence>
<dbReference type="PROSITE" id="PS51352">
    <property type="entry name" value="THIOREDOXIN_2"/>
    <property type="match status" value="1"/>
</dbReference>
<gene>
    <name evidence="9" type="primary">trxC</name>
    <name evidence="9" type="ORF">GCM10009126_25840</name>
</gene>
<evidence type="ECO:0000256" key="5">
    <source>
        <dbReference type="ARBA" id="ARBA00023157"/>
    </source>
</evidence>
<dbReference type="NCBIfam" id="TIGR01068">
    <property type="entry name" value="thioredoxin"/>
    <property type="match status" value="1"/>
</dbReference>
<keyword evidence="2" id="KW-0813">Transport</keyword>
<evidence type="ECO:0000256" key="2">
    <source>
        <dbReference type="ARBA" id="ARBA00022448"/>
    </source>
</evidence>
<comment type="similarity">
    <text evidence="1">Belongs to the thioredoxin family.</text>
</comment>
<evidence type="ECO:0000313" key="10">
    <source>
        <dbReference type="Proteomes" id="UP001500657"/>
    </source>
</evidence>
<evidence type="ECO:0000259" key="8">
    <source>
        <dbReference type="PROSITE" id="PS51352"/>
    </source>
</evidence>
<evidence type="ECO:0000256" key="1">
    <source>
        <dbReference type="ARBA" id="ARBA00008987"/>
    </source>
</evidence>
<keyword evidence="5" id="KW-1015">Disulfide bond</keyword>
<dbReference type="PRINTS" id="PR00421">
    <property type="entry name" value="THIOREDOXIN"/>
</dbReference>
<organism evidence="9 10">
    <name type="scientific">Rhodanobacter caeni</name>
    <dbReference type="NCBI Taxonomy" id="657654"/>
    <lineage>
        <taxon>Bacteria</taxon>
        <taxon>Pseudomonadati</taxon>
        <taxon>Pseudomonadota</taxon>
        <taxon>Gammaproteobacteria</taxon>
        <taxon>Lysobacterales</taxon>
        <taxon>Rhodanobacteraceae</taxon>
        <taxon>Rhodanobacter</taxon>
    </lineage>
</organism>
<proteinExistence type="inferred from homology"/>
<dbReference type="NCBIfam" id="NF008229">
    <property type="entry name" value="PRK10996.1"/>
    <property type="match status" value="1"/>
</dbReference>
<dbReference type="PROSITE" id="PS00194">
    <property type="entry name" value="THIOREDOXIN_1"/>
    <property type="match status" value="1"/>
</dbReference>
<feature type="domain" description="Thioredoxin" evidence="8">
    <location>
        <begin position="40"/>
        <end position="145"/>
    </location>
</feature>
<name>A0ABN0URM7_9GAMM</name>
<keyword evidence="4" id="KW-0249">Electron transport</keyword>
<dbReference type="PANTHER" id="PTHR45663:SF40">
    <property type="entry name" value="THIOREDOXIN 2"/>
    <property type="match status" value="1"/>
</dbReference>
<comment type="caution">
    <text evidence="9">The sequence shown here is derived from an EMBL/GenBank/DDBJ whole genome shotgun (WGS) entry which is preliminary data.</text>
</comment>
<protein>
    <recommendedName>
        <fullName evidence="7">Thioredoxin</fullName>
    </recommendedName>
</protein>
<accession>A0ABN0URM7</accession>
<evidence type="ECO:0000256" key="4">
    <source>
        <dbReference type="ARBA" id="ARBA00022982"/>
    </source>
</evidence>
<dbReference type="Pfam" id="PF21352">
    <property type="entry name" value="Zn_ribbon_Thio2"/>
    <property type="match status" value="1"/>
</dbReference>
<evidence type="ECO:0000313" key="9">
    <source>
        <dbReference type="EMBL" id="GAA0259360.1"/>
    </source>
</evidence>
<sequence length="147" mass="15904">MSTSIDVPCAHCHALNRVPAGRISEAPHCGRCKKALFQGRPLELTAANFDALGARGDVPVVVDFWAPWCGPCLGFAPVFANAASQWEPRARLAKLDTEAQPHLAQRFNIRSIPTLIVLRHGREIARQSGALSATQLQQFIEGALARG</sequence>
<keyword evidence="3" id="KW-0479">Metal-binding</keyword>
<dbReference type="EMBL" id="BAAAFO010000004">
    <property type="protein sequence ID" value="GAA0259360.1"/>
    <property type="molecule type" value="Genomic_DNA"/>
</dbReference>
<dbReference type="InterPro" id="IPR049299">
    <property type="entry name" value="Thio2_N"/>
</dbReference>